<proteinExistence type="predicted"/>
<keyword evidence="2" id="KW-1185">Reference proteome</keyword>
<dbReference type="EMBL" id="LUEZ02000124">
    <property type="protein sequence ID" value="RDB16547.1"/>
    <property type="molecule type" value="Genomic_DNA"/>
</dbReference>
<evidence type="ECO:0000313" key="1">
    <source>
        <dbReference type="EMBL" id="RDB16547.1"/>
    </source>
</evidence>
<dbReference type="InParanoid" id="A0A369J7H0"/>
<dbReference type="AlphaFoldDB" id="A0A369J7H0"/>
<organism evidence="1 2">
    <name type="scientific">Hypsizygus marmoreus</name>
    <name type="common">White beech mushroom</name>
    <name type="synonym">Agaricus marmoreus</name>
    <dbReference type="NCBI Taxonomy" id="39966"/>
    <lineage>
        <taxon>Eukaryota</taxon>
        <taxon>Fungi</taxon>
        <taxon>Dikarya</taxon>
        <taxon>Basidiomycota</taxon>
        <taxon>Agaricomycotina</taxon>
        <taxon>Agaricomycetes</taxon>
        <taxon>Agaricomycetidae</taxon>
        <taxon>Agaricales</taxon>
        <taxon>Tricholomatineae</taxon>
        <taxon>Lyophyllaceae</taxon>
        <taxon>Hypsizygus</taxon>
    </lineage>
</organism>
<gene>
    <name evidence="1" type="ORF">Hypma_002914</name>
</gene>
<reference evidence="1" key="1">
    <citation type="submission" date="2018-04" db="EMBL/GenBank/DDBJ databases">
        <title>Whole genome sequencing of Hypsizygus marmoreus.</title>
        <authorList>
            <person name="Choi I.-G."/>
            <person name="Min B."/>
            <person name="Kim J.-G."/>
            <person name="Kim S."/>
            <person name="Oh Y.-L."/>
            <person name="Kong W.-S."/>
            <person name="Park H."/>
            <person name="Jeong J."/>
            <person name="Song E.-S."/>
        </authorList>
    </citation>
    <scope>NUCLEOTIDE SEQUENCE [LARGE SCALE GENOMIC DNA]</scope>
    <source>
        <strain evidence="1">51987-8</strain>
    </source>
</reference>
<protein>
    <submittedName>
        <fullName evidence="1">Uncharacterized protein</fullName>
    </submittedName>
</protein>
<comment type="caution">
    <text evidence="1">The sequence shown here is derived from an EMBL/GenBank/DDBJ whole genome shotgun (WGS) entry which is preliminary data.</text>
</comment>
<accession>A0A369J7H0</accession>
<evidence type="ECO:0000313" key="2">
    <source>
        <dbReference type="Proteomes" id="UP000076154"/>
    </source>
</evidence>
<sequence>MSFQKVTVELEARSTSVMPLRSFSFEILKTQANVETCRAMIRMSAATLKQLRFSVKESSERLTCFSALS</sequence>
<name>A0A369J7H0_HYPMA</name>
<dbReference type="Proteomes" id="UP000076154">
    <property type="component" value="Unassembled WGS sequence"/>
</dbReference>